<dbReference type="STRING" id="667676.SAMN05192539_103614"/>
<reference evidence="6" key="1">
    <citation type="submission" date="2016-10" db="EMBL/GenBank/DDBJ databases">
        <authorList>
            <person name="Varghese N."/>
            <person name="Submissions S."/>
        </authorList>
    </citation>
    <scope>NUCLEOTIDE SEQUENCE [LARGE SCALE GENOMIC DNA]</scope>
    <source>
        <strain evidence="6">LMG 26031</strain>
    </source>
</reference>
<evidence type="ECO:0000313" key="6">
    <source>
        <dbReference type="Proteomes" id="UP000198866"/>
    </source>
</evidence>
<sequence length="327" mass="34291">MITSNPRVLISEVGPRDGLQSIKSIMPTAAKLRWISALAAAGLKEIEVGSFVPPKLLPQMADIREVVAHALSIPGLHVAVLAPNLHGSRGAFEAGVHKVTLPVSVTNEHSMANIRKTTAQMIEEVRDIVALRNEQFPGVQIEAGVSVAFGCTITGTVTDDETMRMCLAMAESGVDEIGLSDTSGCANPAQVRRLFRRLQSELRDKAGGAHFHNTRGQGLANVIAALDVGVTTIDSSQAGLGGCPYAPGATGNIVTEDLAFLLEAMGYETGVDIDKLGAARAILAEALPDEALYGHVQDAGLPKGFRYSDGRVPSAPQPEGCLLGVAQ</sequence>
<dbReference type="PANTHER" id="PTHR42738:SF7">
    <property type="entry name" value="HYDROXYMETHYLGLUTARYL-COA LYASE"/>
    <property type="match status" value="1"/>
</dbReference>
<evidence type="ECO:0000256" key="2">
    <source>
        <dbReference type="ARBA" id="ARBA00022723"/>
    </source>
</evidence>
<dbReference type="NCBIfam" id="NF004283">
    <property type="entry name" value="PRK05692.1"/>
    <property type="match status" value="1"/>
</dbReference>
<accession>A0A1H7DYR2</accession>
<evidence type="ECO:0000256" key="3">
    <source>
        <dbReference type="ARBA" id="ARBA00023239"/>
    </source>
</evidence>
<evidence type="ECO:0000313" key="5">
    <source>
        <dbReference type="EMBL" id="SEK05967.1"/>
    </source>
</evidence>
<gene>
    <name evidence="5" type="ORF">SAMN05192539_103614</name>
</gene>
<dbReference type="CDD" id="cd07938">
    <property type="entry name" value="DRE_TIM_HMGL"/>
    <property type="match status" value="1"/>
</dbReference>
<evidence type="ECO:0000259" key="4">
    <source>
        <dbReference type="PROSITE" id="PS50991"/>
    </source>
</evidence>
<protein>
    <submittedName>
        <fullName evidence="5">Hydroxymethylglutaryl-CoA lyase</fullName>
    </submittedName>
</protein>
<dbReference type="Pfam" id="PF00682">
    <property type="entry name" value="HMGL-like"/>
    <property type="match status" value="1"/>
</dbReference>
<dbReference type="PROSITE" id="PS50991">
    <property type="entry name" value="PYR_CT"/>
    <property type="match status" value="1"/>
</dbReference>
<dbReference type="Proteomes" id="UP000198866">
    <property type="component" value="Unassembled WGS sequence"/>
</dbReference>
<organism evidence="5 6">
    <name type="scientific">Paraburkholderia diazotrophica</name>
    <dbReference type="NCBI Taxonomy" id="667676"/>
    <lineage>
        <taxon>Bacteria</taxon>
        <taxon>Pseudomonadati</taxon>
        <taxon>Pseudomonadota</taxon>
        <taxon>Betaproteobacteria</taxon>
        <taxon>Burkholderiales</taxon>
        <taxon>Burkholderiaceae</taxon>
        <taxon>Paraburkholderia</taxon>
    </lineage>
</organism>
<dbReference type="InterPro" id="IPR000891">
    <property type="entry name" value="PYR_CT"/>
</dbReference>
<proteinExistence type="inferred from homology"/>
<dbReference type="InterPro" id="IPR013785">
    <property type="entry name" value="Aldolase_TIM"/>
</dbReference>
<dbReference type="InterPro" id="IPR043594">
    <property type="entry name" value="HMGL"/>
</dbReference>
<dbReference type="SUPFAM" id="SSF51569">
    <property type="entry name" value="Aldolase"/>
    <property type="match status" value="1"/>
</dbReference>
<name>A0A1H7DYR2_9BURK</name>
<dbReference type="AlphaFoldDB" id="A0A1H7DYR2"/>
<feature type="domain" description="Pyruvate carboxyltransferase" evidence="4">
    <location>
        <begin position="8"/>
        <end position="277"/>
    </location>
</feature>
<keyword evidence="6" id="KW-1185">Reference proteome</keyword>
<keyword evidence="3 5" id="KW-0456">Lyase</keyword>
<dbReference type="GO" id="GO:0046872">
    <property type="term" value="F:metal ion binding"/>
    <property type="evidence" value="ECO:0007669"/>
    <property type="project" value="UniProtKB-KW"/>
</dbReference>
<dbReference type="GO" id="GO:0004419">
    <property type="term" value="F:hydroxymethylglutaryl-CoA lyase activity"/>
    <property type="evidence" value="ECO:0007669"/>
    <property type="project" value="TreeGrafter"/>
</dbReference>
<dbReference type="GO" id="GO:0046951">
    <property type="term" value="P:ketone body biosynthetic process"/>
    <property type="evidence" value="ECO:0007669"/>
    <property type="project" value="TreeGrafter"/>
</dbReference>
<comment type="similarity">
    <text evidence="1">Belongs to the HMG-CoA lyase family.</text>
</comment>
<dbReference type="Gene3D" id="3.20.20.70">
    <property type="entry name" value="Aldolase class I"/>
    <property type="match status" value="1"/>
</dbReference>
<dbReference type="RefSeq" id="WP_090872292.1">
    <property type="nucleotide sequence ID" value="NZ_FNYE01000036.1"/>
</dbReference>
<dbReference type="OrthoDB" id="9784013at2"/>
<keyword evidence="2" id="KW-0479">Metal-binding</keyword>
<dbReference type="EMBL" id="FNYE01000036">
    <property type="protein sequence ID" value="SEK05967.1"/>
    <property type="molecule type" value="Genomic_DNA"/>
</dbReference>
<dbReference type="GO" id="GO:0006552">
    <property type="term" value="P:L-leucine catabolic process"/>
    <property type="evidence" value="ECO:0007669"/>
    <property type="project" value="TreeGrafter"/>
</dbReference>
<dbReference type="PANTHER" id="PTHR42738">
    <property type="entry name" value="HYDROXYMETHYLGLUTARYL-COA LYASE"/>
    <property type="match status" value="1"/>
</dbReference>
<evidence type="ECO:0000256" key="1">
    <source>
        <dbReference type="ARBA" id="ARBA00009405"/>
    </source>
</evidence>